<name>A0A286N4C5_9CAUD</name>
<proteinExistence type="predicted"/>
<evidence type="ECO:0000313" key="2">
    <source>
        <dbReference type="EMBL" id="ASX99316.1"/>
    </source>
</evidence>
<accession>A0A286N4C5</accession>
<dbReference type="RefSeq" id="YP_009610129.1">
    <property type="nucleotide sequence ID" value="NC_042001.1"/>
</dbReference>
<evidence type="ECO:0000313" key="3">
    <source>
        <dbReference type="Proteomes" id="UP000225204"/>
    </source>
</evidence>
<protein>
    <submittedName>
        <fullName evidence="1">Uncharacterized protein</fullName>
    </submittedName>
</protein>
<dbReference type="KEGG" id="vg:40086274"/>
<dbReference type="Proteomes" id="UP000225204">
    <property type="component" value="Segment"/>
</dbReference>
<keyword evidence="3" id="KW-1185">Reference proteome</keyword>
<dbReference type="GeneID" id="40086274"/>
<dbReference type="OrthoDB" id="40146at10239"/>
<dbReference type="EMBL" id="MF185731">
    <property type="protein sequence ID" value="ASX99316.1"/>
    <property type="molecule type" value="Genomic_DNA"/>
</dbReference>
<sequence>MKNSGPRVKIEIAHKQGRRRLTTFLRADNATTWDDIQRAAEWQANLVGVPGGFQQHSREIRPVLAHKLYYRGATQTITEMP</sequence>
<reference evidence="3" key="1">
    <citation type="submission" date="2017-06" db="EMBL/GenBank/DDBJ databases">
        <authorList>
            <person name="Kim H.J."/>
            <person name="Triplett B.A."/>
        </authorList>
    </citation>
    <scope>NUCLEOTIDE SEQUENCE [LARGE SCALE GENOMIC DNA]</scope>
</reference>
<gene>
    <name evidence="1" type="primary">1</name>
    <name evidence="2" type="synonym">95</name>
    <name evidence="1" type="ORF">SEA_MOLIVIA_1</name>
    <name evidence="2" type="ORF">SEA_MOLIVIA_95</name>
</gene>
<dbReference type="EMBL" id="MF185731">
    <property type="protein sequence ID" value="ASX99232.1"/>
    <property type="molecule type" value="Genomic_DNA"/>
</dbReference>
<evidence type="ECO:0000313" key="1">
    <source>
        <dbReference type="EMBL" id="ASX99232.1"/>
    </source>
</evidence>
<organism evidence="1 3">
    <name type="scientific">Arthrobacter phage Molivia</name>
    <dbReference type="NCBI Taxonomy" id="2015839"/>
    <lineage>
        <taxon>Viruses</taxon>
        <taxon>Duplodnaviria</taxon>
        <taxon>Heunggongvirae</taxon>
        <taxon>Uroviricota</taxon>
        <taxon>Caudoviricetes</taxon>
        <taxon>Amigovirus</taxon>
        <taxon>Amigovirus molivia</taxon>
    </lineage>
</organism>
<reference evidence="1" key="2">
    <citation type="submission" date="2017-06" db="EMBL/GenBank/DDBJ databases">
        <authorList>
            <person name="Martinez A."/>
            <person name="Moy E.A."/>
            <person name="Dunbar D."/>
            <person name="Baltzegar D.A."/>
            <person name="Young E.C."/>
            <person name="Sides K.F."/>
            <person name="Macialek J."/>
            <person name="Stoner T.H."/>
            <person name="Garlena R.A."/>
            <person name="Russell D.A."/>
            <person name="Pope W.H."/>
            <person name="Jacobs-Sera D."/>
            <person name="Hatfull G.F."/>
        </authorList>
    </citation>
    <scope>NUCLEOTIDE SEQUENCE</scope>
</reference>